<evidence type="ECO:0008006" key="4">
    <source>
        <dbReference type="Google" id="ProtNLM"/>
    </source>
</evidence>
<keyword evidence="1" id="KW-0732">Signal</keyword>
<keyword evidence="3" id="KW-1185">Reference proteome</keyword>
<dbReference type="Proteomes" id="UP001597294">
    <property type="component" value="Unassembled WGS sequence"/>
</dbReference>
<dbReference type="EMBL" id="JBHUII010000004">
    <property type="protein sequence ID" value="MFD2205517.1"/>
    <property type="molecule type" value="Genomic_DNA"/>
</dbReference>
<evidence type="ECO:0000313" key="3">
    <source>
        <dbReference type="Proteomes" id="UP001597294"/>
    </source>
</evidence>
<comment type="caution">
    <text evidence="2">The sequence shown here is derived from an EMBL/GenBank/DDBJ whole genome shotgun (WGS) entry which is preliminary data.</text>
</comment>
<evidence type="ECO:0000313" key="2">
    <source>
        <dbReference type="EMBL" id="MFD2205517.1"/>
    </source>
</evidence>
<organism evidence="2 3">
    <name type="scientific">Kiloniella antarctica</name>
    <dbReference type="NCBI Taxonomy" id="1550907"/>
    <lineage>
        <taxon>Bacteria</taxon>
        <taxon>Pseudomonadati</taxon>
        <taxon>Pseudomonadota</taxon>
        <taxon>Alphaproteobacteria</taxon>
        <taxon>Rhodospirillales</taxon>
        <taxon>Kiloniellaceae</taxon>
        <taxon>Kiloniella</taxon>
    </lineage>
</organism>
<protein>
    <recommendedName>
        <fullName evidence="4">Lipoprotein</fullName>
    </recommendedName>
</protein>
<evidence type="ECO:0000256" key="1">
    <source>
        <dbReference type="SAM" id="SignalP"/>
    </source>
</evidence>
<reference evidence="3" key="1">
    <citation type="journal article" date="2019" name="Int. J. Syst. Evol. Microbiol.">
        <title>The Global Catalogue of Microorganisms (GCM) 10K type strain sequencing project: providing services to taxonomists for standard genome sequencing and annotation.</title>
        <authorList>
            <consortium name="The Broad Institute Genomics Platform"/>
            <consortium name="The Broad Institute Genome Sequencing Center for Infectious Disease"/>
            <person name="Wu L."/>
            <person name="Ma J."/>
        </authorList>
    </citation>
    <scope>NUCLEOTIDE SEQUENCE [LARGE SCALE GENOMIC DNA]</scope>
    <source>
        <strain evidence="3">CGMCC 4.7192</strain>
    </source>
</reference>
<accession>A0ABW5BHC9</accession>
<proteinExistence type="predicted"/>
<name>A0ABW5BHC9_9PROT</name>
<feature type="signal peptide" evidence="1">
    <location>
        <begin position="1"/>
        <end position="17"/>
    </location>
</feature>
<dbReference type="RefSeq" id="WP_380250204.1">
    <property type="nucleotide sequence ID" value="NZ_JBHUII010000004.1"/>
</dbReference>
<dbReference type="PROSITE" id="PS51257">
    <property type="entry name" value="PROKAR_LIPOPROTEIN"/>
    <property type="match status" value="1"/>
</dbReference>
<sequence>MRVTFFMLLLLSLTACQTTTKSSPSAPATTAINSTGRHIEEIDLFDVASELTYNSETTHALTSGTFTEFEPTTLDQLKATSTRFDRPGLSLLYLKFLREIQDDQAKKNIKTKYEALKNEAGIARQHRAFFKKVHDRIVAITLAEEEAASLCMAKYTWSYLPDNQRITFDKMATGATITSEEIEALKITATGRSNEIIPVKCVLEPMELYGRYKKLFSY</sequence>
<gene>
    <name evidence="2" type="ORF">ACFSKO_07850</name>
</gene>
<feature type="chain" id="PRO_5046912612" description="Lipoprotein" evidence="1">
    <location>
        <begin position="18"/>
        <end position="218"/>
    </location>
</feature>